<dbReference type="NCBIfam" id="TIGR00573">
    <property type="entry name" value="dnaq"/>
    <property type="match status" value="1"/>
</dbReference>
<dbReference type="RefSeq" id="WP_006361698.1">
    <property type="nucleotide sequence ID" value="NZ_GG700630.1"/>
</dbReference>
<dbReference type="GeneID" id="85007081"/>
<dbReference type="PANTHER" id="PTHR30231:SF41">
    <property type="entry name" value="DNA POLYMERASE III SUBUNIT EPSILON"/>
    <property type="match status" value="1"/>
</dbReference>
<dbReference type="EMBL" id="ACUX02000005">
    <property type="protein sequence ID" value="EEZ61809.1"/>
    <property type="molecule type" value="Genomic_DNA"/>
</dbReference>
<dbReference type="InterPro" id="IPR006054">
    <property type="entry name" value="DnaQ"/>
</dbReference>
<dbReference type="Gene3D" id="3.30.420.10">
    <property type="entry name" value="Ribonuclease H-like superfamily/Ribonuclease H"/>
    <property type="match status" value="1"/>
</dbReference>
<reference evidence="3" key="1">
    <citation type="submission" date="2009-10" db="EMBL/GenBank/DDBJ databases">
        <authorList>
            <person name="Weinstock G."/>
            <person name="Sodergren E."/>
            <person name="Clifton S."/>
            <person name="Fulton L."/>
            <person name="Fulton B."/>
            <person name="Courtney L."/>
            <person name="Fronick C."/>
            <person name="Harrison M."/>
            <person name="Strong C."/>
            <person name="Farmer C."/>
            <person name="Delahaunty K."/>
            <person name="Markovic C."/>
            <person name="Hall O."/>
            <person name="Minx P."/>
            <person name="Tomlinson C."/>
            <person name="Mitreva M."/>
            <person name="Nelson J."/>
            <person name="Hou S."/>
            <person name="Wollam A."/>
            <person name="Pepin K.H."/>
            <person name="Johnson M."/>
            <person name="Bhonagiri V."/>
            <person name="Nash W.E."/>
            <person name="Warren W."/>
            <person name="Chinwalla A."/>
            <person name="Mardis E.R."/>
            <person name="Wilson R.K."/>
        </authorList>
    </citation>
    <scope>NUCLEOTIDE SEQUENCE [LARGE SCALE GENOMIC DNA]</scope>
    <source>
        <strain evidence="3">ATCC 700122</strain>
    </source>
</reference>
<dbReference type="Proteomes" id="UP000006001">
    <property type="component" value="Unassembled WGS sequence"/>
</dbReference>
<dbReference type="InterPro" id="IPR013520">
    <property type="entry name" value="Ribonucl_H"/>
</dbReference>
<dbReference type="Gene3D" id="3.30.70.240">
    <property type="match status" value="1"/>
</dbReference>
<proteinExistence type="predicted"/>
<dbReference type="OrthoDB" id="9803913at2"/>
<keyword evidence="4" id="KW-1185">Reference proteome</keyword>
<accession>D0WFC5</accession>
<dbReference type="AlphaFoldDB" id="D0WFC5"/>
<evidence type="ECO:0000313" key="4">
    <source>
        <dbReference type="Proteomes" id="UP000006001"/>
    </source>
</evidence>
<dbReference type="GO" id="GO:0003887">
    <property type="term" value="F:DNA-directed DNA polymerase activity"/>
    <property type="evidence" value="ECO:0007669"/>
    <property type="project" value="InterPro"/>
</dbReference>
<dbReference type="Pfam" id="PF09707">
    <property type="entry name" value="Cas_Cas2CT1978"/>
    <property type="match status" value="1"/>
</dbReference>
<dbReference type="InterPro" id="IPR010152">
    <property type="entry name" value="CRISPR-assoc_prot_Cas2_sub"/>
</dbReference>
<evidence type="ECO:0000256" key="1">
    <source>
        <dbReference type="ARBA" id="ARBA00022839"/>
    </source>
</evidence>
<dbReference type="CDD" id="cd06127">
    <property type="entry name" value="DEDDh"/>
    <property type="match status" value="1"/>
</dbReference>
<name>D0WFC5_SLAES</name>
<dbReference type="HOGENOM" id="CLU_047806_3_0_11"/>
<evidence type="ECO:0000259" key="2">
    <source>
        <dbReference type="SMART" id="SM00479"/>
    </source>
</evidence>
<feature type="domain" description="Exonuclease" evidence="2">
    <location>
        <begin position="127"/>
        <end position="291"/>
    </location>
</feature>
<dbReference type="SUPFAM" id="SSF53098">
    <property type="entry name" value="Ribonuclease H-like"/>
    <property type="match status" value="1"/>
</dbReference>
<dbReference type="GO" id="GO:0045004">
    <property type="term" value="P:DNA replication proofreading"/>
    <property type="evidence" value="ECO:0007669"/>
    <property type="project" value="TreeGrafter"/>
</dbReference>
<comment type="caution">
    <text evidence="3">The sequence shown here is derived from an EMBL/GenBank/DDBJ whole genome shotgun (WGS) entry which is preliminary data.</text>
</comment>
<dbReference type="InterPro" id="IPR036397">
    <property type="entry name" value="RNaseH_sf"/>
</dbReference>
<sequence>MVVITLEKCPLALRGDLTKWLQEISMGVYVGQVSARVRDRLWERVCKECKSGRATMVYSVRNEQRHDFRIHNTTWEPIDFDGLKLMMRPSSARTKSLGKKRLRWSEASRFSKKKGRKPNRDFELPSEYVVVDIETTGLNPNKDEIIELAAIRVRGGRETDAFQCLVRCGGELSDAIAKLTGLSHSRLMAEGLILENALMNFLEFVSDDLIVAHNAEFDIGFIQSACEELDWDDFDNDYLDTLALARKKLPQISDHRLSSLAERLHLENRQPHRALSDCRLTHCLLVKLNEN</sequence>
<organism evidence="3 4">
    <name type="scientific">Slackia exigua (strain ATCC 700122 / DSM 15923 / CIP 105133 / JCM 11022 / KCTC 5966 / S-7)</name>
    <dbReference type="NCBI Taxonomy" id="649764"/>
    <lineage>
        <taxon>Bacteria</taxon>
        <taxon>Bacillati</taxon>
        <taxon>Actinomycetota</taxon>
        <taxon>Coriobacteriia</taxon>
        <taxon>Eggerthellales</taxon>
        <taxon>Eggerthellaceae</taxon>
        <taxon>Slackia</taxon>
    </lineage>
</organism>
<protein>
    <submittedName>
        <fullName evidence="3">CRISPR-associated endoribonuclease Cas2</fullName>
    </submittedName>
</protein>
<evidence type="ECO:0000313" key="3">
    <source>
        <dbReference type="EMBL" id="EEZ61809.1"/>
    </source>
</evidence>
<dbReference type="SMART" id="SM00479">
    <property type="entry name" value="EXOIII"/>
    <property type="match status" value="1"/>
</dbReference>
<dbReference type="eggNOG" id="COG0847">
    <property type="taxonomic scope" value="Bacteria"/>
</dbReference>
<dbReference type="PANTHER" id="PTHR30231">
    <property type="entry name" value="DNA POLYMERASE III SUBUNIT EPSILON"/>
    <property type="match status" value="1"/>
</dbReference>
<keyword evidence="1" id="KW-0378">Hydrolase</keyword>
<dbReference type="GO" id="GO:0008408">
    <property type="term" value="F:3'-5' exonuclease activity"/>
    <property type="evidence" value="ECO:0007669"/>
    <property type="project" value="TreeGrafter"/>
</dbReference>
<gene>
    <name evidence="3" type="primary">cas2</name>
    <name evidence="3" type="ORF">HMPREF0762_00443</name>
</gene>
<dbReference type="CDD" id="cd09755">
    <property type="entry name" value="Cas2_I-E"/>
    <property type="match status" value="1"/>
</dbReference>
<dbReference type="FunFam" id="3.30.420.10:FF:000045">
    <property type="entry name" value="3'-5' exonuclease DinG"/>
    <property type="match status" value="1"/>
</dbReference>
<dbReference type="InterPro" id="IPR012337">
    <property type="entry name" value="RNaseH-like_sf"/>
</dbReference>
<dbReference type="NCBIfam" id="TIGR01873">
    <property type="entry name" value="cas_CT1978"/>
    <property type="match status" value="1"/>
</dbReference>
<dbReference type="GO" id="GO:0003677">
    <property type="term" value="F:DNA binding"/>
    <property type="evidence" value="ECO:0007669"/>
    <property type="project" value="InterPro"/>
</dbReference>
<dbReference type="Pfam" id="PF00929">
    <property type="entry name" value="RNase_T"/>
    <property type="match status" value="1"/>
</dbReference>
<dbReference type="GO" id="GO:0005829">
    <property type="term" value="C:cytosol"/>
    <property type="evidence" value="ECO:0007669"/>
    <property type="project" value="TreeGrafter"/>
</dbReference>
<keyword evidence="1" id="KW-0269">Exonuclease</keyword>
<keyword evidence="1" id="KW-0540">Nuclease</keyword>
<dbReference type="STRING" id="649764.HMPREF0762_00443"/>